<dbReference type="SUPFAM" id="SSF48371">
    <property type="entry name" value="ARM repeat"/>
    <property type="match status" value="1"/>
</dbReference>
<comment type="caution">
    <text evidence="7">The sequence shown here is derived from an EMBL/GenBank/DDBJ whole genome shotgun (WGS) entry which is preliminary data.</text>
</comment>
<dbReference type="PROSITE" id="PS51335">
    <property type="entry name" value="ELMO"/>
    <property type="match status" value="1"/>
</dbReference>
<dbReference type="InterPro" id="IPR011993">
    <property type="entry name" value="PH-like_dom_sf"/>
</dbReference>
<dbReference type="PANTHER" id="PTHR12771">
    <property type="entry name" value="ENGULFMENT AND CELL MOTILITY"/>
    <property type="match status" value="1"/>
</dbReference>
<evidence type="ECO:0000259" key="6">
    <source>
        <dbReference type="PROSITE" id="PS51335"/>
    </source>
</evidence>
<gene>
    <name evidence="7" type="ORF">RDB_LOCUS152398</name>
</gene>
<protein>
    <recommendedName>
        <fullName evidence="6">ELMO domain-containing protein</fullName>
    </recommendedName>
</protein>
<organism evidence="7 8">
    <name type="scientific">Rhizoctonia solani</name>
    <dbReference type="NCBI Taxonomy" id="456999"/>
    <lineage>
        <taxon>Eukaryota</taxon>
        <taxon>Fungi</taxon>
        <taxon>Dikarya</taxon>
        <taxon>Basidiomycota</taxon>
        <taxon>Agaricomycotina</taxon>
        <taxon>Agaricomycetes</taxon>
        <taxon>Cantharellales</taxon>
        <taxon>Ceratobasidiaceae</taxon>
        <taxon>Rhizoctonia</taxon>
    </lineage>
</organism>
<keyword evidence="3" id="KW-0729">SH3-binding</keyword>
<evidence type="ECO:0000256" key="5">
    <source>
        <dbReference type="SAM" id="MobiDB-lite"/>
    </source>
</evidence>
<dbReference type="Gene3D" id="2.30.29.30">
    <property type="entry name" value="Pleckstrin-homology domain (PH domain)/Phosphotyrosine-binding domain (PTB)"/>
    <property type="match status" value="1"/>
</dbReference>
<dbReference type="GO" id="GO:0007015">
    <property type="term" value="P:actin filament organization"/>
    <property type="evidence" value="ECO:0007669"/>
    <property type="project" value="TreeGrafter"/>
</dbReference>
<evidence type="ECO:0000256" key="3">
    <source>
        <dbReference type="ARBA" id="ARBA00023036"/>
    </source>
</evidence>
<dbReference type="Proteomes" id="UP000663827">
    <property type="component" value="Unassembled WGS sequence"/>
</dbReference>
<evidence type="ECO:0000256" key="2">
    <source>
        <dbReference type="ARBA" id="ARBA00022907"/>
    </source>
</evidence>
<dbReference type="InterPro" id="IPR050868">
    <property type="entry name" value="ELMO_domain-containing"/>
</dbReference>
<evidence type="ECO:0000313" key="7">
    <source>
        <dbReference type="EMBL" id="CAE7211221.1"/>
    </source>
</evidence>
<keyword evidence="1" id="KW-0053">Apoptosis</keyword>
<feature type="region of interest" description="Disordered" evidence="5">
    <location>
        <begin position="704"/>
        <end position="731"/>
    </location>
</feature>
<name>A0A8H3I164_9AGAM</name>
<dbReference type="InterPro" id="IPR011989">
    <property type="entry name" value="ARM-like"/>
</dbReference>
<keyword evidence="2" id="KW-0581">Phagocytosis</keyword>
<comment type="function">
    <text evidence="4">Involved in cytoskeletal rearrangements required for phagocytosis of apoptotic cells and cell motility. Acts in association with DOCK1 and CRK. Was initially proposed to be required in complex with DOCK1 to activate Rac Rho small GTPases. May enhance the guanine nucleotide exchange factor (GEF) activity of DOCK1.</text>
</comment>
<dbReference type="PANTHER" id="PTHR12771:SF56">
    <property type="entry name" value="CED-12"/>
    <property type="match status" value="1"/>
</dbReference>
<dbReference type="Pfam" id="PF11841">
    <property type="entry name" value="ELMO_ARM"/>
    <property type="match status" value="1"/>
</dbReference>
<dbReference type="Pfam" id="PF16457">
    <property type="entry name" value="PH_12"/>
    <property type="match status" value="1"/>
</dbReference>
<evidence type="ECO:0000256" key="1">
    <source>
        <dbReference type="ARBA" id="ARBA00022703"/>
    </source>
</evidence>
<evidence type="ECO:0000256" key="4">
    <source>
        <dbReference type="ARBA" id="ARBA00024863"/>
    </source>
</evidence>
<sequence>MNNTSTQPGKHDSARPRSVLVPTNLVSTKDGVTVRARIDPTLPVTDVIRQLCISLKIQEPPLLFALRDDRDELVTDDNLRRMIRDKVNLKLVSSPVIEATEILDRLHSSDKESVKHALFSLQKYIREHEFTQEFLKRDGLRELLGTIENSSGNTLAYALTSMQNLMEHDYGWDNLQTSFILRIVDIIANSNNPINAIRPATSILKRLVEADPRSALDGVAMPSSSATTPATELSPSPLPGSVYRYGFEVVWEQLQHSPNMLSVVVSRLNMAESGMALGGMMLINSLLSNASDAHASELIDELERLNIRGVVRRLMASHASADLSSSILDFQAHLMRITYLRKTTPVDVELPAIQAVLTYVWMAARLGNTARADKLAFEGEQWSILGCPTGNMRSDFAQVGILGLDCLRTFIQADPDHFAKVVLEQVSRPPSRRCPIVQASNEVVEILTEHWAIFGPGCRAIIRRIRAASDNSEPDSTSTSFLPFFLAFHRVHTIALQLFLRIWSESSAGADDFARVAALVQSQIKLALREESTRSWHEMESDFVNSEYRDIRERQMKELELTDDLLNKPPVRNLRAKLYKESYAFVRQQRIQCLMQGAWFVNGVPATSPSSRESYSAPTRPQRPWRFMRLDKTMRFIYYLDSTMKIPMRGGIEDLPERIEVASIAEVATGTCAVPHNVAYGSGDITSPMSPLSVSPLSFSLMSERSRDQSEQQPSKHSLADQVAENPSRFSDWTDGLNMLRKDGGHVATTETAEFVQALTEIGLKIKLLDLSGEKAEIPSHLPPGIPPSDTNFFFA</sequence>
<dbReference type="InterPro" id="IPR024574">
    <property type="entry name" value="ELMO_ARM"/>
</dbReference>
<feature type="domain" description="ELMO" evidence="6">
    <location>
        <begin position="352"/>
        <end position="528"/>
    </location>
</feature>
<accession>A0A8H3I164</accession>
<dbReference type="EMBL" id="CAJNJQ010004445">
    <property type="protein sequence ID" value="CAE7211221.1"/>
    <property type="molecule type" value="Genomic_DNA"/>
</dbReference>
<dbReference type="GO" id="GO:0005886">
    <property type="term" value="C:plasma membrane"/>
    <property type="evidence" value="ECO:0007669"/>
    <property type="project" value="TreeGrafter"/>
</dbReference>
<proteinExistence type="predicted"/>
<dbReference type="InterPro" id="IPR001849">
    <property type="entry name" value="PH_domain"/>
</dbReference>
<dbReference type="Pfam" id="PF04727">
    <property type="entry name" value="ELMO_CED12"/>
    <property type="match status" value="1"/>
</dbReference>
<dbReference type="GO" id="GO:0017124">
    <property type="term" value="F:SH3 domain binding"/>
    <property type="evidence" value="ECO:0007669"/>
    <property type="project" value="UniProtKB-KW"/>
</dbReference>
<evidence type="ECO:0000313" key="8">
    <source>
        <dbReference type="Proteomes" id="UP000663827"/>
    </source>
</evidence>
<dbReference type="AlphaFoldDB" id="A0A8H3I164"/>
<reference evidence="7" key="1">
    <citation type="submission" date="2021-01" db="EMBL/GenBank/DDBJ databases">
        <authorList>
            <person name="Kaushik A."/>
        </authorList>
    </citation>
    <scope>NUCLEOTIDE SEQUENCE</scope>
    <source>
        <strain evidence="7">AG5</strain>
    </source>
</reference>
<dbReference type="GO" id="GO:0006915">
    <property type="term" value="P:apoptotic process"/>
    <property type="evidence" value="ECO:0007669"/>
    <property type="project" value="UniProtKB-KW"/>
</dbReference>
<dbReference type="Gene3D" id="1.25.10.10">
    <property type="entry name" value="Leucine-rich Repeat Variant"/>
    <property type="match status" value="1"/>
</dbReference>
<dbReference type="InterPro" id="IPR016024">
    <property type="entry name" value="ARM-type_fold"/>
</dbReference>
<dbReference type="InterPro" id="IPR006816">
    <property type="entry name" value="ELMO_dom"/>
</dbReference>
<dbReference type="GO" id="GO:0048870">
    <property type="term" value="P:cell motility"/>
    <property type="evidence" value="ECO:0007669"/>
    <property type="project" value="TreeGrafter"/>
</dbReference>